<comment type="caution">
    <text evidence="1">The sequence shown here is derived from an EMBL/GenBank/DDBJ whole genome shotgun (WGS) entry which is preliminary data.</text>
</comment>
<organism evidence="1 2">
    <name type="scientific">Candidatus Acutalibacter ornithocaccae</name>
    <dbReference type="NCBI Taxonomy" id="2838416"/>
    <lineage>
        <taxon>Bacteria</taxon>
        <taxon>Bacillati</taxon>
        <taxon>Bacillota</taxon>
        <taxon>Clostridia</taxon>
        <taxon>Eubacteriales</taxon>
        <taxon>Acutalibacteraceae</taxon>
        <taxon>Acutalibacter</taxon>
    </lineage>
</organism>
<accession>A0A9D2RY95</accession>
<reference evidence="1" key="2">
    <citation type="submission" date="2021-04" db="EMBL/GenBank/DDBJ databases">
        <authorList>
            <person name="Gilroy R."/>
        </authorList>
    </citation>
    <scope>NUCLEOTIDE SEQUENCE</scope>
    <source>
        <strain evidence="1">ChiBcolR8-3208</strain>
    </source>
</reference>
<sequence length="117" mass="13671">MGRALQNWDASQLSLNAWRELLAESLQNASRFAIHCWNDEEPWIQLALEYGQRKPVLWEGGTVIEGAVTPAFREMLLSLERPSDRDVYNKFLPFFSLVLDDSFYFEHYGTELTFLPR</sequence>
<name>A0A9D2RY95_9FIRM</name>
<protein>
    <submittedName>
        <fullName evidence="1">Uncharacterized protein</fullName>
    </submittedName>
</protein>
<dbReference type="Proteomes" id="UP000824214">
    <property type="component" value="Unassembled WGS sequence"/>
</dbReference>
<dbReference type="EMBL" id="DWXZ01000076">
    <property type="protein sequence ID" value="HJB37217.1"/>
    <property type="molecule type" value="Genomic_DNA"/>
</dbReference>
<evidence type="ECO:0000313" key="2">
    <source>
        <dbReference type="Proteomes" id="UP000824214"/>
    </source>
</evidence>
<dbReference type="AlphaFoldDB" id="A0A9D2RY95"/>
<evidence type="ECO:0000313" key="1">
    <source>
        <dbReference type="EMBL" id="HJB37217.1"/>
    </source>
</evidence>
<reference evidence="1" key="1">
    <citation type="journal article" date="2021" name="PeerJ">
        <title>Extensive microbial diversity within the chicken gut microbiome revealed by metagenomics and culture.</title>
        <authorList>
            <person name="Gilroy R."/>
            <person name="Ravi A."/>
            <person name="Getino M."/>
            <person name="Pursley I."/>
            <person name="Horton D.L."/>
            <person name="Alikhan N.F."/>
            <person name="Baker D."/>
            <person name="Gharbi K."/>
            <person name="Hall N."/>
            <person name="Watson M."/>
            <person name="Adriaenssens E.M."/>
            <person name="Foster-Nyarko E."/>
            <person name="Jarju S."/>
            <person name="Secka A."/>
            <person name="Antonio M."/>
            <person name="Oren A."/>
            <person name="Chaudhuri R.R."/>
            <person name="La Ragione R."/>
            <person name="Hildebrand F."/>
            <person name="Pallen M.J."/>
        </authorList>
    </citation>
    <scope>NUCLEOTIDE SEQUENCE</scope>
    <source>
        <strain evidence="1">ChiBcolR8-3208</strain>
    </source>
</reference>
<gene>
    <name evidence="1" type="ORF">H9942_04015</name>
</gene>
<proteinExistence type="predicted"/>